<dbReference type="PROSITE" id="PS00086">
    <property type="entry name" value="CYTOCHROME_P450"/>
    <property type="match status" value="1"/>
</dbReference>
<dbReference type="InterPro" id="IPR036396">
    <property type="entry name" value="Cyt_P450_sf"/>
</dbReference>
<protein>
    <submittedName>
        <fullName evidence="3">Cytochrome P450</fullName>
    </submittedName>
</protein>
<dbReference type="InterPro" id="IPR017972">
    <property type="entry name" value="Cyt_P450_CS"/>
</dbReference>
<proteinExistence type="inferred from homology"/>
<comment type="similarity">
    <text evidence="1">Belongs to the cytochrome P450 family.</text>
</comment>
<sequence length="445" mass="48338">MPVAPRCPYAELHSADFQADPHAVNQQMVRDHGPVFPAEIFPGIRAWVVADYTLITAWCRDTRTFRRDSRLWLDWREGRIPDDAPALAMMGYRPNLLYADGDEHARLKRAVVDSLGRVPESRVGDITRQHADTLIDAFCTRGRAELVSEYARLLPLLVLCDLFGFSPDVGQRVLNSLSDLWDGVDAAKANSEYERALSDAISAKHAAPGDDITSWMLQHRAGLTDEELLAQLVVTIGAGAEPTANLISGTARTLLVDDEVRQAFRGARVGVSEAIDQVLWRDPPVNNYPVLYPVKDVRTSSGTLIRAGEPILLGYAAAHAAMSGGGPDLEQGNRAHLAFGVGPHRCPAQGFAYAIAQVGVETLTKRLPGLRTTQDTLQWRPAPFALALAQLPVTFTPDSPKGSTPPWQQTSPSSTPTTSTGRQPGSAAEAPSSKLKSLVAWLFGR</sequence>
<reference evidence="3 4" key="1">
    <citation type="submission" date="2020-10" db="EMBL/GenBank/DDBJ databases">
        <title>Sequencing the genomes of 1000 actinobacteria strains.</title>
        <authorList>
            <person name="Klenk H.-P."/>
        </authorList>
    </citation>
    <scope>NUCLEOTIDE SEQUENCE [LARGE SCALE GENOMIC DNA]</scope>
    <source>
        <strain evidence="3 4">DSM 45157</strain>
    </source>
</reference>
<accession>A0ABR9HFA0</accession>
<name>A0ABR9HFA0_9ACTN</name>
<evidence type="ECO:0000313" key="3">
    <source>
        <dbReference type="EMBL" id="MBE1457601.1"/>
    </source>
</evidence>
<keyword evidence="4" id="KW-1185">Reference proteome</keyword>
<evidence type="ECO:0000313" key="4">
    <source>
        <dbReference type="Proteomes" id="UP000598217"/>
    </source>
</evidence>
<dbReference type="InterPro" id="IPR002397">
    <property type="entry name" value="Cyt_P450_B"/>
</dbReference>
<feature type="compositionally biased region" description="Low complexity" evidence="2">
    <location>
        <begin position="402"/>
        <end position="426"/>
    </location>
</feature>
<dbReference type="PRINTS" id="PR00359">
    <property type="entry name" value="BP450"/>
</dbReference>
<dbReference type="PANTHER" id="PTHR46696:SF1">
    <property type="entry name" value="CYTOCHROME P450 YJIB-RELATED"/>
    <property type="match status" value="1"/>
</dbReference>
<gene>
    <name evidence="3" type="ORF">H4W79_001815</name>
</gene>
<dbReference type="Gene3D" id="1.10.630.10">
    <property type="entry name" value="Cytochrome P450"/>
    <property type="match status" value="1"/>
</dbReference>
<dbReference type="PANTHER" id="PTHR46696">
    <property type="entry name" value="P450, PUTATIVE (EUROFUNG)-RELATED"/>
    <property type="match status" value="1"/>
</dbReference>
<dbReference type="EMBL" id="JADBDY010000001">
    <property type="protein sequence ID" value="MBE1457601.1"/>
    <property type="molecule type" value="Genomic_DNA"/>
</dbReference>
<organism evidence="3 4">
    <name type="scientific">Nocardiopsis terrae</name>
    <dbReference type="NCBI Taxonomy" id="372655"/>
    <lineage>
        <taxon>Bacteria</taxon>
        <taxon>Bacillati</taxon>
        <taxon>Actinomycetota</taxon>
        <taxon>Actinomycetes</taxon>
        <taxon>Streptosporangiales</taxon>
        <taxon>Nocardiopsidaceae</taxon>
        <taxon>Nocardiopsis</taxon>
    </lineage>
</organism>
<dbReference type="Proteomes" id="UP000598217">
    <property type="component" value="Unassembled WGS sequence"/>
</dbReference>
<evidence type="ECO:0000256" key="1">
    <source>
        <dbReference type="ARBA" id="ARBA00010617"/>
    </source>
</evidence>
<comment type="caution">
    <text evidence="3">The sequence shown here is derived from an EMBL/GenBank/DDBJ whole genome shotgun (WGS) entry which is preliminary data.</text>
</comment>
<dbReference type="SUPFAM" id="SSF48264">
    <property type="entry name" value="Cytochrome P450"/>
    <property type="match status" value="1"/>
</dbReference>
<feature type="region of interest" description="Disordered" evidence="2">
    <location>
        <begin position="395"/>
        <end position="434"/>
    </location>
</feature>
<evidence type="ECO:0000256" key="2">
    <source>
        <dbReference type="SAM" id="MobiDB-lite"/>
    </source>
</evidence>